<keyword evidence="6" id="KW-0328">Glycosyltransferase</keyword>
<comment type="similarity">
    <text evidence="3">Belongs to the glycosyltransferase 65 family.</text>
</comment>
<dbReference type="Proteomes" id="UP001519460">
    <property type="component" value="Unassembled WGS sequence"/>
</dbReference>
<keyword evidence="10" id="KW-1015">Disulfide bond</keyword>
<proteinExistence type="inferred from homology"/>
<evidence type="ECO:0000256" key="9">
    <source>
        <dbReference type="ARBA" id="ARBA00022976"/>
    </source>
</evidence>
<accession>A0ABD0JFK3</accession>
<organism evidence="18 19">
    <name type="scientific">Batillaria attramentaria</name>
    <dbReference type="NCBI Taxonomy" id="370345"/>
    <lineage>
        <taxon>Eukaryota</taxon>
        <taxon>Metazoa</taxon>
        <taxon>Spiralia</taxon>
        <taxon>Lophotrochozoa</taxon>
        <taxon>Mollusca</taxon>
        <taxon>Gastropoda</taxon>
        <taxon>Caenogastropoda</taxon>
        <taxon>Sorbeoconcha</taxon>
        <taxon>Cerithioidea</taxon>
        <taxon>Batillariidae</taxon>
        <taxon>Batillaria</taxon>
    </lineage>
</organism>
<comment type="catalytic activity">
    <reaction evidence="15">
        <text>L-threonyl-[protein] + GDP-beta-L-fucose = 3-O-(alpha-L-fucosyl)-L-threonyl-[protein] + GDP + H(+)</text>
        <dbReference type="Rhea" id="RHEA:70491"/>
        <dbReference type="Rhea" id="RHEA-COMP:11060"/>
        <dbReference type="Rhea" id="RHEA-COMP:17915"/>
        <dbReference type="ChEBI" id="CHEBI:15378"/>
        <dbReference type="ChEBI" id="CHEBI:30013"/>
        <dbReference type="ChEBI" id="CHEBI:57273"/>
        <dbReference type="ChEBI" id="CHEBI:58189"/>
        <dbReference type="ChEBI" id="CHEBI:189631"/>
        <dbReference type="EC" id="2.4.1.221"/>
    </reaction>
    <physiologicalReaction direction="left-to-right" evidence="15">
        <dbReference type="Rhea" id="RHEA:70492"/>
    </physiologicalReaction>
</comment>
<dbReference type="EMBL" id="JACVVK020000460">
    <property type="protein sequence ID" value="KAK7473705.1"/>
    <property type="molecule type" value="Genomic_DNA"/>
</dbReference>
<evidence type="ECO:0000256" key="11">
    <source>
        <dbReference type="ARBA" id="ARBA00023180"/>
    </source>
</evidence>
<dbReference type="Gene3D" id="3.40.50.11340">
    <property type="match status" value="1"/>
</dbReference>
<evidence type="ECO:0000256" key="5">
    <source>
        <dbReference type="ARBA" id="ARBA00021745"/>
    </source>
</evidence>
<dbReference type="GO" id="GO:0005783">
    <property type="term" value="C:endoplasmic reticulum"/>
    <property type="evidence" value="ECO:0007669"/>
    <property type="project" value="UniProtKB-SubCell"/>
</dbReference>
<comment type="catalytic activity">
    <reaction evidence="16">
        <text>L-seryl-[protein] + GDP-beta-L-fucose = 3-O-(alpha-L-fucosyl)-L-seryl-[protein] + GDP + H(+)</text>
        <dbReference type="Rhea" id="RHEA:63644"/>
        <dbReference type="Rhea" id="RHEA-COMP:9863"/>
        <dbReference type="Rhea" id="RHEA-COMP:17914"/>
        <dbReference type="ChEBI" id="CHEBI:15378"/>
        <dbReference type="ChEBI" id="CHEBI:29999"/>
        <dbReference type="ChEBI" id="CHEBI:57273"/>
        <dbReference type="ChEBI" id="CHEBI:58189"/>
        <dbReference type="ChEBI" id="CHEBI:189632"/>
        <dbReference type="EC" id="2.4.1.221"/>
    </reaction>
    <physiologicalReaction direction="left-to-right" evidence="16">
        <dbReference type="Rhea" id="RHEA:63645"/>
    </physiologicalReaction>
</comment>
<keyword evidence="9" id="KW-0914">Notch signaling pathway</keyword>
<keyword evidence="7" id="KW-0808">Transferase</keyword>
<keyword evidence="13" id="KW-0119">Carbohydrate metabolism</keyword>
<dbReference type="GO" id="GO:0046922">
    <property type="term" value="F:peptide-O-fucosyltransferase activity"/>
    <property type="evidence" value="ECO:0007669"/>
    <property type="project" value="UniProtKB-EC"/>
</dbReference>
<evidence type="ECO:0000256" key="15">
    <source>
        <dbReference type="ARBA" id="ARBA00047273"/>
    </source>
</evidence>
<dbReference type="Gene3D" id="3.40.50.11350">
    <property type="match status" value="1"/>
</dbReference>
<dbReference type="PANTHER" id="PTHR21420:SF10">
    <property type="entry name" value="GDP-FUCOSE PROTEIN O-FUCOSYLTRANSFERASE 1"/>
    <property type="match status" value="1"/>
</dbReference>
<dbReference type="Pfam" id="PF10250">
    <property type="entry name" value="O-FucT"/>
    <property type="match status" value="1"/>
</dbReference>
<evidence type="ECO:0000256" key="2">
    <source>
        <dbReference type="ARBA" id="ARBA00004922"/>
    </source>
</evidence>
<dbReference type="InterPro" id="IPR019378">
    <property type="entry name" value="GDP-Fuc_O-FucTrfase"/>
</dbReference>
<evidence type="ECO:0000256" key="3">
    <source>
        <dbReference type="ARBA" id="ARBA00010626"/>
    </source>
</evidence>
<reference evidence="18 19" key="1">
    <citation type="journal article" date="2023" name="Sci. Data">
        <title>Genome assembly of the Korean intertidal mud-creeper Batillaria attramentaria.</title>
        <authorList>
            <person name="Patra A.K."/>
            <person name="Ho P.T."/>
            <person name="Jun S."/>
            <person name="Lee S.J."/>
            <person name="Kim Y."/>
            <person name="Won Y.J."/>
        </authorList>
    </citation>
    <scope>NUCLEOTIDE SEQUENCE [LARGE SCALE GENOMIC DNA]</scope>
    <source>
        <strain evidence="18">Wonlab-2016</strain>
    </source>
</reference>
<dbReference type="GO" id="GO:0007219">
    <property type="term" value="P:Notch signaling pathway"/>
    <property type="evidence" value="ECO:0007669"/>
    <property type="project" value="UniProtKB-KW"/>
</dbReference>
<evidence type="ECO:0000256" key="8">
    <source>
        <dbReference type="ARBA" id="ARBA00022824"/>
    </source>
</evidence>
<feature type="chain" id="PRO_5044839358" description="GDP-fucose protein O-fucosyltransferase 1" evidence="17">
    <location>
        <begin position="27"/>
        <end position="400"/>
    </location>
</feature>
<evidence type="ECO:0000256" key="14">
    <source>
        <dbReference type="ARBA" id="ARBA00033080"/>
    </source>
</evidence>
<keyword evidence="11" id="KW-0325">Glycoprotein</keyword>
<feature type="signal peptide" evidence="17">
    <location>
        <begin position="1"/>
        <end position="26"/>
    </location>
</feature>
<evidence type="ECO:0000256" key="12">
    <source>
        <dbReference type="ARBA" id="ARBA00023253"/>
    </source>
</evidence>
<dbReference type="GO" id="GO:0006004">
    <property type="term" value="P:fucose metabolic process"/>
    <property type="evidence" value="ECO:0007669"/>
    <property type="project" value="UniProtKB-KW"/>
</dbReference>
<evidence type="ECO:0000256" key="13">
    <source>
        <dbReference type="ARBA" id="ARBA00023277"/>
    </source>
</evidence>
<dbReference type="AlphaFoldDB" id="A0ABD0JFK3"/>
<dbReference type="CDD" id="cd11302">
    <property type="entry name" value="O-FucT-1"/>
    <property type="match status" value="1"/>
</dbReference>
<dbReference type="PANTHER" id="PTHR21420">
    <property type="entry name" value="GDP-FUCOSE PROTEIN O-FUCOSYLTRANSFERASE 1"/>
    <property type="match status" value="1"/>
</dbReference>
<evidence type="ECO:0000256" key="4">
    <source>
        <dbReference type="ARBA" id="ARBA00012196"/>
    </source>
</evidence>
<comment type="caution">
    <text evidence="18">The sequence shown here is derived from an EMBL/GenBank/DDBJ whole genome shotgun (WGS) entry which is preliminary data.</text>
</comment>
<comment type="subcellular location">
    <subcellularLocation>
        <location evidence="1">Endoplasmic reticulum</location>
    </subcellularLocation>
</comment>
<dbReference type="EC" id="2.4.1.221" evidence="4"/>
<keyword evidence="17" id="KW-0732">Signal</keyword>
<protein>
    <recommendedName>
        <fullName evidence="5">GDP-fucose protein O-fucosyltransferase 1</fullName>
        <ecNumber evidence="4">2.4.1.221</ecNumber>
    </recommendedName>
    <alternativeName>
        <fullName evidence="14">Peptide-O-fucosyltransferase 1</fullName>
    </alternativeName>
</protein>
<evidence type="ECO:0000313" key="19">
    <source>
        <dbReference type="Proteomes" id="UP001519460"/>
    </source>
</evidence>
<keyword evidence="12" id="KW-0294">Fucose metabolism</keyword>
<evidence type="ECO:0000256" key="6">
    <source>
        <dbReference type="ARBA" id="ARBA00022676"/>
    </source>
</evidence>
<dbReference type="InterPro" id="IPR039922">
    <property type="entry name" value="POFUT1"/>
</dbReference>
<evidence type="ECO:0000256" key="7">
    <source>
        <dbReference type="ARBA" id="ARBA00022679"/>
    </source>
</evidence>
<gene>
    <name evidence="18" type="ORF">BaRGS_00035032</name>
</gene>
<keyword evidence="8" id="KW-0256">Endoplasmic reticulum</keyword>
<evidence type="ECO:0000256" key="1">
    <source>
        <dbReference type="ARBA" id="ARBA00004240"/>
    </source>
</evidence>
<comment type="pathway">
    <text evidence="2">Protein modification; protein glycosylation.</text>
</comment>
<keyword evidence="19" id="KW-1185">Reference proteome</keyword>
<evidence type="ECO:0000256" key="16">
    <source>
        <dbReference type="ARBA" id="ARBA00048647"/>
    </source>
</evidence>
<evidence type="ECO:0000256" key="10">
    <source>
        <dbReference type="ARBA" id="ARBA00023157"/>
    </source>
</evidence>
<sequence>MADQGFRRLLVCGAVVLVTCMGVCHSDNKDDRKSDPQLPEVDLNGYIVYCPCMGRFGNQADQFLGTLGFAHALNRTLVLPAWVQYHRHQIQSVQVPFDTYFKVEPLREYHRVVTMEDFMKTIAPIVWPEEHRIAFCHSPRRSTTGETDKKSDCHAKDGNPFKSFWDTYNVDFVGSQFYSPLYFGTQSPHEMRAWRERYSPDDYPVLAFVGPPAAFPVQEHHVKLHKYLKWSDKYETKAADFINDNIPDKPFLGIHLRNGMDFKNACEHMKSTANIFSIAQCVGYRNEFGPATYDMCFPADKLVIKQVKAEVKRIGAKAVFVATDNDDMITAFSKQMKTVKFVRQPHPADPMLDLAILGQADHFIGNCVSSFTAFVKRERDTTNKSSSFWAFTRKREKEEL</sequence>
<name>A0ABD0JFK3_9CAEN</name>
<evidence type="ECO:0000256" key="17">
    <source>
        <dbReference type="SAM" id="SignalP"/>
    </source>
</evidence>
<evidence type="ECO:0000313" key="18">
    <source>
        <dbReference type="EMBL" id="KAK7473705.1"/>
    </source>
</evidence>